<keyword evidence="6" id="KW-1185">Reference proteome</keyword>
<reference evidence="5 6" key="1">
    <citation type="submission" date="2021-03" db="EMBL/GenBank/DDBJ databases">
        <title>Sequencing the genomes of 1000 actinobacteria strains.</title>
        <authorList>
            <person name="Klenk H.-P."/>
        </authorList>
    </citation>
    <scope>NUCLEOTIDE SEQUENCE [LARGE SCALE GENOMIC DNA]</scope>
    <source>
        <strain evidence="5 6">DSM 14564</strain>
    </source>
</reference>
<evidence type="ECO:0000259" key="4">
    <source>
        <dbReference type="Pfam" id="PF25863"/>
    </source>
</evidence>
<organism evidence="5 6">
    <name type="scientific">Brachybacterium fresconis</name>
    <dbReference type="NCBI Taxonomy" id="173363"/>
    <lineage>
        <taxon>Bacteria</taxon>
        <taxon>Bacillati</taxon>
        <taxon>Actinomycetota</taxon>
        <taxon>Actinomycetes</taxon>
        <taxon>Micrococcales</taxon>
        <taxon>Dermabacteraceae</taxon>
        <taxon>Brachybacterium</taxon>
    </lineage>
</organism>
<evidence type="ECO:0008006" key="7">
    <source>
        <dbReference type="Google" id="ProtNLM"/>
    </source>
</evidence>
<accession>A0ABS4YN59</accession>
<evidence type="ECO:0000256" key="1">
    <source>
        <dbReference type="SAM" id="MobiDB-lite"/>
    </source>
</evidence>
<sequence length="933" mass="98597">MSTAVAVAPVQRATILATLEKVRRRGGASRVLGIRASRGLDHAQGLTDQHGEPVTVTWCPSALAVWDALAAWDGNGWLVLLTDRTEEEFGSGLLARLAQHRLQRPDAWESVKLRFRATGVDRALLQDSAGNRSAIPEALLRLEPRGGWPAARAGVLGREVAYGAVARQLLGIDAETLDGPAVLEATLDPELPGRLADLRRDGGDELTDAVLDWLAGHLGVGAAPARHVLAGGSTGDLLPLGLALTHVVTASPALIQEAVLTGARLEARLPDAFRGVTNTGAAGPVAEQVRSFAAASTRALRDMLTRPSAREQALTVLRRTESILRAEQAPSLIADSDLLPGGLTARRRTLAAALGSDPAAVERAWREILDHPLTADRDGKDPLHTALRAAVRLDRWLAAREVPEEDSGVGRLERALDAARIHAHDGAWAESALGDLLQGSDDPEIAAALDRLAQQVLARRRALDRAFAQDLAPLAHGDDLPAGGDVHYLEDVLGHVGLPLARTTPAAPGSLRGGALVLLIDGMSAASATDLTQSILTLTDTWREIVPLAAPRRATGLALLPSLTTHSRTSFFTGSPATGGQPQERQGLSALARRSGLSAAPLFHKDDLVSNAAGTALSAPVASAIADVDGSPMVACVLNTIDDALDKADPGGTRWCTADVRFLRPLLQEAARAGRTVVLTADHGHVIERNGRMERHDGETSARSRPGTGDPAGPDEVLVEGRRVLGGDSAILAVDEDLRYTARRAGYHGGASLSELVVPVIALRPAPADRSEQGWAAGLPEGWLFTSDQRPLWWSTRAAAPDRADEPSGPAVAPVVGMLDLFGGDEPEPVVPTGLGAAIIASDRYTDQKRVLRRTPSDETVAALVDELAAAPGTRLPFSRVSQLLFTPTARTPRVAGVVTQLLNVEGFEVLRLEEETAILDVPLARQQFEVDR</sequence>
<protein>
    <recommendedName>
        <fullName evidence="7">PglZ domain-containing protein</fullName>
    </recommendedName>
</protein>
<evidence type="ECO:0000259" key="2">
    <source>
        <dbReference type="Pfam" id="PF25861"/>
    </source>
</evidence>
<dbReference type="SUPFAM" id="SSF53649">
    <property type="entry name" value="Alkaline phosphatase-like"/>
    <property type="match status" value="1"/>
</dbReference>
<dbReference type="Pfam" id="PF08665">
    <property type="entry name" value="PglZ"/>
    <property type="match status" value="1"/>
</dbReference>
<evidence type="ECO:0000313" key="6">
    <source>
        <dbReference type="Proteomes" id="UP000698222"/>
    </source>
</evidence>
<proteinExistence type="predicted"/>
<dbReference type="InterPro" id="IPR017850">
    <property type="entry name" value="Alkaline_phosphatase_core_sf"/>
</dbReference>
<feature type="domain" description="Alkaline phosphatase-like protein PglZ second" evidence="2">
    <location>
        <begin position="178"/>
        <end position="338"/>
    </location>
</feature>
<dbReference type="Pfam" id="PF25863">
    <property type="entry name" value="PglZ_C"/>
    <property type="match status" value="1"/>
</dbReference>
<feature type="compositionally biased region" description="Basic and acidic residues" evidence="1">
    <location>
        <begin position="688"/>
        <end position="702"/>
    </location>
</feature>
<feature type="domain" description="Alkaline phosphatase-like protein PglZ N-terminal" evidence="3">
    <location>
        <begin position="17"/>
        <end position="106"/>
    </location>
</feature>
<dbReference type="InterPro" id="IPR058880">
    <property type="entry name" value="PglZ_N"/>
</dbReference>
<dbReference type="InterPro" id="IPR047992">
    <property type="entry name" value="BREX_PglZ"/>
</dbReference>
<name>A0ABS4YN59_9MICO</name>
<dbReference type="Pfam" id="PF25861">
    <property type="entry name" value="PglZ_2nd"/>
    <property type="match status" value="1"/>
</dbReference>
<feature type="region of interest" description="Disordered" evidence="1">
    <location>
        <begin position="688"/>
        <end position="716"/>
    </location>
</feature>
<evidence type="ECO:0000259" key="3">
    <source>
        <dbReference type="Pfam" id="PF25862"/>
    </source>
</evidence>
<gene>
    <name evidence="5" type="ORF">JOF44_003125</name>
</gene>
<comment type="caution">
    <text evidence="5">The sequence shown here is derived from an EMBL/GenBank/DDBJ whole genome shotgun (WGS) entry which is preliminary data.</text>
</comment>
<dbReference type="EMBL" id="JAGIOC010000001">
    <property type="protein sequence ID" value="MBP2410222.1"/>
    <property type="molecule type" value="Genomic_DNA"/>
</dbReference>
<dbReference type="Proteomes" id="UP000698222">
    <property type="component" value="Unassembled WGS sequence"/>
</dbReference>
<feature type="domain" description="Alkaline phosphatase-like protein PglZ C-terminal" evidence="4">
    <location>
        <begin position="834"/>
        <end position="930"/>
    </location>
</feature>
<dbReference type="Pfam" id="PF25862">
    <property type="entry name" value="PglZ_1st"/>
    <property type="match status" value="1"/>
</dbReference>
<evidence type="ECO:0000313" key="5">
    <source>
        <dbReference type="EMBL" id="MBP2410222.1"/>
    </source>
</evidence>
<dbReference type="RefSeq" id="WP_209893507.1">
    <property type="nucleotide sequence ID" value="NZ_BAAAJV010000013.1"/>
</dbReference>
<dbReference type="InterPro" id="IPR058882">
    <property type="entry name" value="PglZ_C"/>
</dbReference>
<dbReference type="NCBIfam" id="NF033446">
    <property type="entry name" value="BREX_PglZ_2"/>
    <property type="match status" value="1"/>
</dbReference>
<dbReference type="InterPro" id="IPR058881">
    <property type="entry name" value="PglZ_2nd"/>
</dbReference>